<organism evidence="2 3">
    <name type="scientific">Halorientalis persicus</name>
    <dbReference type="NCBI Taxonomy" id="1367881"/>
    <lineage>
        <taxon>Archaea</taxon>
        <taxon>Methanobacteriati</taxon>
        <taxon>Methanobacteriota</taxon>
        <taxon>Stenosarchaea group</taxon>
        <taxon>Halobacteria</taxon>
        <taxon>Halobacteriales</taxon>
        <taxon>Haloarculaceae</taxon>
        <taxon>Halorientalis</taxon>
    </lineage>
</organism>
<evidence type="ECO:0000256" key="1">
    <source>
        <dbReference type="SAM" id="MobiDB-lite"/>
    </source>
</evidence>
<dbReference type="EMBL" id="FOCX01000002">
    <property type="protein sequence ID" value="SEN18668.1"/>
    <property type="molecule type" value="Genomic_DNA"/>
</dbReference>
<feature type="region of interest" description="Disordered" evidence="1">
    <location>
        <begin position="26"/>
        <end position="56"/>
    </location>
</feature>
<dbReference type="Proteomes" id="UP000198775">
    <property type="component" value="Unassembled WGS sequence"/>
</dbReference>
<keyword evidence="3" id="KW-1185">Reference proteome</keyword>
<name>A0A1H8EIS4_9EURY</name>
<sequence>MAPLSHSKPDADKWVTLSKATVTTGYAASTSRYTASQHRETTAESPPLKMTVRGGE</sequence>
<accession>A0A1H8EIS4</accession>
<dbReference type="AlphaFoldDB" id="A0A1H8EIS4"/>
<evidence type="ECO:0000313" key="2">
    <source>
        <dbReference type="EMBL" id="SEN18668.1"/>
    </source>
</evidence>
<feature type="compositionally biased region" description="Polar residues" evidence="1">
    <location>
        <begin position="26"/>
        <end position="36"/>
    </location>
</feature>
<proteinExistence type="predicted"/>
<gene>
    <name evidence="2" type="ORF">SAMN05216388_10027</name>
</gene>
<reference evidence="3" key="1">
    <citation type="submission" date="2016-10" db="EMBL/GenBank/DDBJ databases">
        <authorList>
            <person name="Varghese N."/>
            <person name="Submissions S."/>
        </authorList>
    </citation>
    <scope>NUCLEOTIDE SEQUENCE [LARGE SCALE GENOMIC DNA]</scope>
    <source>
        <strain evidence="3">IBRC-M 10043</strain>
    </source>
</reference>
<protein>
    <submittedName>
        <fullName evidence="2">Uncharacterized protein</fullName>
    </submittedName>
</protein>
<evidence type="ECO:0000313" key="3">
    <source>
        <dbReference type="Proteomes" id="UP000198775"/>
    </source>
</evidence>